<dbReference type="InterPro" id="IPR038461">
    <property type="entry name" value="Schlafen_AlbA_2_dom_sf"/>
</dbReference>
<keyword evidence="1" id="KW-0175">Coiled coil</keyword>
<evidence type="ECO:0000256" key="2">
    <source>
        <dbReference type="SAM" id="MobiDB-lite"/>
    </source>
</evidence>
<dbReference type="InterPro" id="IPR029684">
    <property type="entry name" value="Schlafen"/>
</dbReference>
<feature type="region of interest" description="Disordered" evidence="2">
    <location>
        <begin position="21"/>
        <end position="42"/>
    </location>
</feature>
<feature type="compositionally biased region" description="Acidic residues" evidence="2">
    <location>
        <begin position="28"/>
        <end position="39"/>
    </location>
</feature>
<dbReference type="PANTHER" id="PTHR12155">
    <property type="entry name" value="SCHLAFEN"/>
    <property type="match status" value="1"/>
</dbReference>
<name>A0ABM5ESM9_9SAUR</name>
<feature type="domain" description="Schlafen AlbA-2" evidence="3">
    <location>
        <begin position="187"/>
        <end position="318"/>
    </location>
</feature>
<dbReference type="Gene3D" id="3.30.950.30">
    <property type="entry name" value="Schlafen, AAA domain"/>
    <property type="match status" value="1"/>
</dbReference>
<sequence>MEMTAATEVKAEFAVQIANQADSAEAKDEVEEQEEEEEDHSGQACSYVLYIGNLNPKYSSDVLCSMLKDIFGMANVTLQRHNIEVIRKRRQAHAFVQLATETSLECSDSVGSSSESPLGDQQVHEKSRKWLQKETQTHPIRKSAQYSCRLVDQPVRFLSGTCSDSAILQKDIIKKECLFHGAFLGSETRNVEFKRGGGDYLTVTLKHHVRKYMCAFLNSEGGSLFVGVDDNGLVCGIRCDHKDEDRVRLLIDSLLKGFKPQVFPAAYTLSFIPVIKAEDTGIFLKVIRLSVHPSKQYGEPLLYETDQGEIYLRRDGSIQGPLTGSAIQEWCRQKWTDETKKLELKIQSLLEEKENLQQQIQENTRSRCCVLM</sequence>
<dbReference type="PANTHER" id="PTHR12155:SF29">
    <property type="entry name" value="SCHLAFEN-LIKE PROTEIN 1"/>
    <property type="match status" value="1"/>
</dbReference>
<dbReference type="Pfam" id="PF04326">
    <property type="entry name" value="SLFN_AlbA_2"/>
    <property type="match status" value="1"/>
</dbReference>
<feature type="coiled-coil region" evidence="1">
    <location>
        <begin position="332"/>
        <end position="366"/>
    </location>
</feature>
<dbReference type="GeneID" id="110088323"/>
<feature type="region of interest" description="Disordered" evidence="2">
    <location>
        <begin position="107"/>
        <end position="136"/>
    </location>
</feature>
<proteinExistence type="predicted"/>
<accession>A0ABM5ESM9</accession>
<protein>
    <submittedName>
        <fullName evidence="5">Schlafen-like protein 1</fullName>
    </submittedName>
</protein>
<dbReference type="RefSeq" id="XP_072836154.1">
    <property type="nucleotide sequence ID" value="XM_072980053.1"/>
</dbReference>
<feature type="compositionally biased region" description="Low complexity" evidence="2">
    <location>
        <begin position="107"/>
        <end position="120"/>
    </location>
</feature>
<evidence type="ECO:0000313" key="4">
    <source>
        <dbReference type="Proteomes" id="UP001652642"/>
    </source>
</evidence>
<keyword evidence="4" id="KW-1185">Reference proteome</keyword>
<evidence type="ECO:0000256" key="1">
    <source>
        <dbReference type="SAM" id="Coils"/>
    </source>
</evidence>
<evidence type="ECO:0000313" key="5">
    <source>
        <dbReference type="RefSeq" id="XP_072836154.1"/>
    </source>
</evidence>
<dbReference type="Proteomes" id="UP001652642">
    <property type="component" value="Chromosome 9"/>
</dbReference>
<dbReference type="InterPro" id="IPR007421">
    <property type="entry name" value="Schlafen_AlbA_2_dom"/>
</dbReference>
<evidence type="ECO:0000259" key="3">
    <source>
        <dbReference type="Pfam" id="PF04326"/>
    </source>
</evidence>
<gene>
    <name evidence="5" type="primary">SLFNL1</name>
</gene>
<organism evidence="4 5">
    <name type="scientific">Pogona vitticeps</name>
    <name type="common">central bearded dragon</name>
    <dbReference type="NCBI Taxonomy" id="103695"/>
    <lineage>
        <taxon>Eukaryota</taxon>
        <taxon>Metazoa</taxon>
        <taxon>Chordata</taxon>
        <taxon>Craniata</taxon>
        <taxon>Vertebrata</taxon>
        <taxon>Euteleostomi</taxon>
        <taxon>Lepidosauria</taxon>
        <taxon>Squamata</taxon>
        <taxon>Bifurcata</taxon>
        <taxon>Unidentata</taxon>
        <taxon>Episquamata</taxon>
        <taxon>Toxicofera</taxon>
        <taxon>Iguania</taxon>
        <taxon>Acrodonta</taxon>
        <taxon>Agamidae</taxon>
        <taxon>Amphibolurinae</taxon>
        <taxon>Pogona</taxon>
    </lineage>
</organism>
<reference evidence="5" key="1">
    <citation type="submission" date="2025-08" db="UniProtKB">
        <authorList>
            <consortium name="RefSeq"/>
        </authorList>
    </citation>
    <scope>IDENTIFICATION</scope>
</reference>